<protein>
    <submittedName>
        <fullName evidence="2">Uncharacterized protein</fullName>
    </submittedName>
</protein>
<dbReference type="eggNOG" id="ENOG502TJ35">
    <property type="taxonomic scope" value="Eukaryota"/>
</dbReference>
<evidence type="ECO:0000256" key="1">
    <source>
        <dbReference type="SAM" id="MobiDB-lite"/>
    </source>
</evidence>
<keyword evidence="3" id="KW-1185">Reference proteome</keyword>
<dbReference type="EMBL" id="GL379788">
    <property type="protein sequence ID" value="EGT40657.1"/>
    <property type="molecule type" value="Genomic_DNA"/>
</dbReference>
<feature type="region of interest" description="Disordered" evidence="1">
    <location>
        <begin position="89"/>
        <end position="112"/>
    </location>
</feature>
<accession>G0MAT0</accession>
<dbReference type="Proteomes" id="UP000008068">
    <property type="component" value="Unassembled WGS sequence"/>
</dbReference>
<dbReference type="HOGENOM" id="CLU_155427_0_0_1"/>
<organism evidence="3">
    <name type="scientific">Caenorhabditis brenneri</name>
    <name type="common">Nematode worm</name>
    <dbReference type="NCBI Taxonomy" id="135651"/>
    <lineage>
        <taxon>Eukaryota</taxon>
        <taxon>Metazoa</taxon>
        <taxon>Ecdysozoa</taxon>
        <taxon>Nematoda</taxon>
        <taxon>Chromadorea</taxon>
        <taxon>Rhabditida</taxon>
        <taxon>Rhabditina</taxon>
        <taxon>Rhabditomorpha</taxon>
        <taxon>Rhabditoidea</taxon>
        <taxon>Rhabditidae</taxon>
        <taxon>Peloderinae</taxon>
        <taxon>Caenorhabditis</taxon>
    </lineage>
</organism>
<dbReference type="AlphaFoldDB" id="G0MAT0"/>
<dbReference type="InParanoid" id="G0MAT0"/>
<sequence>MEYRDLTSEDIESLLEMYGCSRGVVNNASRLVGTVNMFLEFKPFSNVSAQYSKEYLFFENHVLQNEVPFIDFYNGLLDRLEIKRTFNTSSSKEVKKETGNSSDTKGAGTSST</sequence>
<feature type="compositionally biased region" description="Polar residues" evidence="1">
    <location>
        <begin position="99"/>
        <end position="112"/>
    </location>
</feature>
<dbReference type="OrthoDB" id="5804327at2759"/>
<evidence type="ECO:0000313" key="3">
    <source>
        <dbReference type="Proteomes" id="UP000008068"/>
    </source>
</evidence>
<gene>
    <name evidence="2" type="ORF">CAEBREN_05485</name>
</gene>
<proteinExistence type="predicted"/>
<evidence type="ECO:0000313" key="2">
    <source>
        <dbReference type="EMBL" id="EGT40657.1"/>
    </source>
</evidence>
<name>G0MAT0_CAEBE</name>
<reference evidence="3" key="1">
    <citation type="submission" date="2011-07" db="EMBL/GenBank/DDBJ databases">
        <authorList>
            <consortium name="Caenorhabditis brenneri Sequencing and Analysis Consortium"/>
            <person name="Wilson R.K."/>
        </authorList>
    </citation>
    <scope>NUCLEOTIDE SEQUENCE [LARGE SCALE GENOMIC DNA]</scope>
    <source>
        <strain evidence="3">PB2801</strain>
    </source>
</reference>
<dbReference type="OMA" id="EYQFFEN"/>
<dbReference type="FunCoup" id="G0MAT0">
    <property type="interactions" value="1049"/>
</dbReference>